<reference evidence="3 4" key="2">
    <citation type="journal article" date="2022" name="Arch. Microbiol.">
        <title>Rhodococcus pseudokoreensis sp. nov. isolated from the rhizosphere of young M26 apple rootstocks.</title>
        <authorList>
            <person name="Kampfer P."/>
            <person name="Glaeser S.P."/>
            <person name="Blom J."/>
            <person name="Wolf J."/>
            <person name="Benning S."/>
            <person name="Schloter M."/>
            <person name="Neumann-Schaal M."/>
        </authorList>
    </citation>
    <scope>NUCLEOTIDE SEQUENCE [LARGE SCALE GENOMIC DNA]</scope>
    <source>
        <strain evidence="3 4">R79</strain>
    </source>
</reference>
<dbReference type="RefSeq" id="WP_206009187.1">
    <property type="nucleotide sequence ID" value="NZ_CP070619.1"/>
</dbReference>
<dbReference type="SUPFAM" id="SSF51735">
    <property type="entry name" value="NAD(P)-binding Rossmann-fold domains"/>
    <property type="match status" value="1"/>
</dbReference>
<dbReference type="Gene3D" id="3.40.50.720">
    <property type="entry name" value="NAD(P)-binding Rossmann-like Domain"/>
    <property type="match status" value="1"/>
</dbReference>
<dbReference type="InterPro" id="IPR020904">
    <property type="entry name" value="Sc_DH/Rdtase_CS"/>
</dbReference>
<dbReference type="InterPro" id="IPR057326">
    <property type="entry name" value="KR_dom"/>
</dbReference>
<proteinExistence type="inferred from homology"/>
<evidence type="ECO:0000259" key="2">
    <source>
        <dbReference type="SMART" id="SM00822"/>
    </source>
</evidence>
<dbReference type="Proteomes" id="UP000662986">
    <property type="component" value="Chromosome"/>
</dbReference>
<dbReference type="InterPro" id="IPR036291">
    <property type="entry name" value="NAD(P)-bd_dom_sf"/>
</dbReference>
<dbReference type="PANTHER" id="PTHR42760">
    <property type="entry name" value="SHORT-CHAIN DEHYDROGENASES/REDUCTASES FAMILY MEMBER"/>
    <property type="match status" value="1"/>
</dbReference>
<dbReference type="PRINTS" id="PR00081">
    <property type="entry name" value="GDHRDH"/>
</dbReference>
<protein>
    <submittedName>
        <fullName evidence="3">SDR family oxidoreductase</fullName>
    </submittedName>
</protein>
<reference evidence="3 4" key="1">
    <citation type="journal article" date="2021" name="Microbiol. Resour. Announc.">
        <title>Complete Genome Sequences of Two Rhodococcus sp. Strains with Large and Linear Chromosomes, Isolated from Apple Rhizosphere.</title>
        <authorList>
            <person name="Benning S."/>
            <person name="Brugnone N."/>
            <person name="Siani R."/>
            <person name="Kublik S."/>
            <person name="Schloter M."/>
            <person name="Rad V."/>
        </authorList>
    </citation>
    <scope>NUCLEOTIDE SEQUENCE [LARGE SCALE GENOMIC DNA]</scope>
    <source>
        <strain evidence="3 4">R79</strain>
    </source>
</reference>
<evidence type="ECO:0000256" key="1">
    <source>
        <dbReference type="ARBA" id="ARBA00006484"/>
    </source>
</evidence>
<name>A0A974W8S8_9NOCA</name>
<dbReference type="EMBL" id="CP070619">
    <property type="protein sequence ID" value="QSE92735.1"/>
    <property type="molecule type" value="Genomic_DNA"/>
</dbReference>
<dbReference type="InterPro" id="IPR002347">
    <property type="entry name" value="SDR_fam"/>
</dbReference>
<dbReference type="PROSITE" id="PS00061">
    <property type="entry name" value="ADH_SHORT"/>
    <property type="match status" value="1"/>
</dbReference>
<comment type="similarity">
    <text evidence="1">Belongs to the short-chain dehydrogenases/reductases (SDR) family.</text>
</comment>
<keyword evidence="4" id="KW-1185">Reference proteome</keyword>
<sequence>MIDFGLAGSVIVVTGAASGIGRAIAQAASVQGAAVAVLDRNLDAARAAALQLSPTSCAYVLDVRDPDATDEVFDSVEAQMGPITGVVACAGLSQPAPAEEMAPANWANVLDVNLTGTFLTLQAAGRRMLPRGKGAMVAVGSVDSLGGHHGRAHYVSTKFGVAGIVKTLAIEWGGRGVRVNGIAPGPVDTPLLRRNISEDAIRDTMLNRIPLARLSTGSDQANAVLFLLSEAAAYVTGTMLPVDGGLTAGYFTHSTPRSVT</sequence>
<evidence type="ECO:0000313" key="3">
    <source>
        <dbReference type="EMBL" id="QSE92735.1"/>
    </source>
</evidence>
<evidence type="ECO:0000313" key="4">
    <source>
        <dbReference type="Proteomes" id="UP000662986"/>
    </source>
</evidence>
<organism evidence="3 4">
    <name type="scientific">Rhodococcus pseudokoreensis</name>
    <dbReference type="NCBI Taxonomy" id="2811421"/>
    <lineage>
        <taxon>Bacteria</taxon>
        <taxon>Bacillati</taxon>
        <taxon>Actinomycetota</taxon>
        <taxon>Actinomycetes</taxon>
        <taxon>Mycobacteriales</taxon>
        <taxon>Nocardiaceae</taxon>
        <taxon>Rhodococcus</taxon>
    </lineage>
</organism>
<dbReference type="Pfam" id="PF13561">
    <property type="entry name" value="adh_short_C2"/>
    <property type="match status" value="1"/>
</dbReference>
<dbReference type="SMART" id="SM00822">
    <property type="entry name" value="PKS_KR"/>
    <property type="match status" value="1"/>
</dbReference>
<gene>
    <name evidence="3" type="ORF">JWS13_31100</name>
</gene>
<accession>A0A974W8S8</accession>
<feature type="domain" description="Ketoreductase" evidence="2">
    <location>
        <begin position="9"/>
        <end position="176"/>
    </location>
</feature>